<evidence type="ECO:0000313" key="2">
    <source>
        <dbReference type="Proteomes" id="UP000078486"/>
    </source>
</evidence>
<dbReference type="Proteomes" id="UP000078486">
    <property type="component" value="Unassembled WGS sequence"/>
</dbReference>
<name>A0A178IE22_9BACT</name>
<evidence type="ECO:0000313" key="1">
    <source>
        <dbReference type="EMBL" id="OAM88264.1"/>
    </source>
</evidence>
<proteinExistence type="predicted"/>
<reference evidence="1 2" key="1">
    <citation type="submission" date="2016-01" db="EMBL/GenBank/DDBJ databases">
        <title>High potential of lignocellulose degradation of a new Verrucomicrobia species.</title>
        <authorList>
            <person name="Wang Y."/>
            <person name="Shi Y."/>
            <person name="Qiu Z."/>
            <person name="Liu S."/>
            <person name="Yang H."/>
        </authorList>
    </citation>
    <scope>NUCLEOTIDE SEQUENCE [LARGE SCALE GENOMIC DNA]</scope>
    <source>
        <strain evidence="1 2">TSB47</strain>
    </source>
</reference>
<comment type="caution">
    <text evidence="1">The sequence shown here is derived from an EMBL/GenBank/DDBJ whole genome shotgun (WGS) entry which is preliminary data.</text>
</comment>
<dbReference type="EMBL" id="LRRQ01000139">
    <property type="protein sequence ID" value="OAM88264.1"/>
    <property type="molecule type" value="Genomic_DNA"/>
</dbReference>
<gene>
    <name evidence="1" type="ORF">AW736_17915</name>
</gene>
<protein>
    <submittedName>
        <fullName evidence="1">Uncharacterized protein</fullName>
    </submittedName>
</protein>
<keyword evidence="2" id="KW-1185">Reference proteome</keyword>
<organism evidence="1 2">
    <name type="scientific">Termitidicoccus mucosus</name>
    <dbReference type="NCBI Taxonomy" id="1184151"/>
    <lineage>
        <taxon>Bacteria</taxon>
        <taxon>Pseudomonadati</taxon>
        <taxon>Verrucomicrobiota</taxon>
        <taxon>Opitutia</taxon>
        <taxon>Opitutales</taxon>
        <taxon>Opitutaceae</taxon>
        <taxon>Termitidicoccus</taxon>
    </lineage>
</organism>
<dbReference type="AlphaFoldDB" id="A0A178IE22"/>
<dbReference type="RefSeq" id="WP_068771696.1">
    <property type="nucleotide sequence ID" value="NZ_CP109796.1"/>
</dbReference>
<sequence>MRIFEAKLTYSLVSPGEAIALNTPALVVAYLNSAFEQSPLHYVQRRIMLSCVMPAGESRDLTAHNRI</sequence>
<accession>A0A178IE22</accession>
<dbReference type="STRING" id="1184151.AW736_17915"/>